<evidence type="ECO:0000313" key="2">
    <source>
        <dbReference type="Proteomes" id="UP001383192"/>
    </source>
</evidence>
<sequence length="515" mass="59669">MTLLSCTTCRKAAGYHLSLPTPPCPHLFHCNNSPTEEEAKLIHGVIDQVEHELDILTPEIKRLKRIVKDLERARDALKSYSLQHKAMLLPIRRFPQELWETIFTFCLPSQTPEDLDFWDTTQAPWVLTHVCSRWRSIAMGYVRLWDNIIINAKPLKRSKKNRNDLLRTYLERAGNHPIRVRLHLEYDRIEDRAILSRLVRHSHHWQSLELKVPVALFKLMLPISGRLPVLQKLKIHVQHYRAEDISEMFSVAPMLRDARFVVVPFYDIYPSFPFHQLLRLAGTYNVELALRVLSQTRRLEDCRLLVHDRGSHIPMPEAIISLNHLRVLAIDVEKDLRILDFIHLPCLESLRIEILERPTPASEFRDGGLKVAPILRLLHRSSPPLSSLRIQDSFWTEKDFNTLLHTIPTVRELHVSLVQVLLSFSGLVDEASDHVLLPNLEALSLEVHSQMDTDGLLDFLESRYRNGGNSSPVICLRQCRIRTAARFQPSVQTRVRLEKLKAEGMDVSITDQRYS</sequence>
<accession>A0AAW0CRZ7</accession>
<proteinExistence type="predicted"/>
<name>A0AAW0CRZ7_9AGAR</name>
<dbReference type="EMBL" id="JAYKXP010000036">
    <property type="protein sequence ID" value="KAK7040706.1"/>
    <property type="molecule type" value="Genomic_DNA"/>
</dbReference>
<organism evidence="1 2">
    <name type="scientific">Paramarasmius palmivorus</name>
    <dbReference type="NCBI Taxonomy" id="297713"/>
    <lineage>
        <taxon>Eukaryota</taxon>
        <taxon>Fungi</taxon>
        <taxon>Dikarya</taxon>
        <taxon>Basidiomycota</taxon>
        <taxon>Agaricomycotina</taxon>
        <taxon>Agaricomycetes</taxon>
        <taxon>Agaricomycetidae</taxon>
        <taxon>Agaricales</taxon>
        <taxon>Marasmiineae</taxon>
        <taxon>Marasmiaceae</taxon>
        <taxon>Paramarasmius</taxon>
    </lineage>
</organism>
<dbReference type="Proteomes" id="UP001383192">
    <property type="component" value="Unassembled WGS sequence"/>
</dbReference>
<evidence type="ECO:0000313" key="1">
    <source>
        <dbReference type="EMBL" id="KAK7040706.1"/>
    </source>
</evidence>
<dbReference type="InterPro" id="IPR032675">
    <property type="entry name" value="LRR_dom_sf"/>
</dbReference>
<dbReference type="Gene3D" id="3.80.10.10">
    <property type="entry name" value="Ribonuclease Inhibitor"/>
    <property type="match status" value="1"/>
</dbReference>
<protein>
    <recommendedName>
        <fullName evidence="3">F-box domain-containing protein</fullName>
    </recommendedName>
</protein>
<reference evidence="1 2" key="1">
    <citation type="submission" date="2024-01" db="EMBL/GenBank/DDBJ databases">
        <title>A draft genome for a cacao thread blight-causing isolate of Paramarasmius palmivorus.</title>
        <authorList>
            <person name="Baruah I.K."/>
            <person name="Bukari Y."/>
            <person name="Amoako-Attah I."/>
            <person name="Meinhardt L.W."/>
            <person name="Bailey B.A."/>
            <person name="Cohen S.P."/>
        </authorList>
    </citation>
    <scope>NUCLEOTIDE SEQUENCE [LARGE SCALE GENOMIC DNA]</scope>
    <source>
        <strain evidence="1 2">GH-12</strain>
    </source>
</reference>
<gene>
    <name evidence="1" type="ORF">VNI00_009612</name>
</gene>
<dbReference type="AlphaFoldDB" id="A0AAW0CRZ7"/>
<evidence type="ECO:0008006" key="3">
    <source>
        <dbReference type="Google" id="ProtNLM"/>
    </source>
</evidence>
<comment type="caution">
    <text evidence="1">The sequence shown here is derived from an EMBL/GenBank/DDBJ whole genome shotgun (WGS) entry which is preliminary data.</text>
</comment>
<keyword evidence="2" id="KW-1185">Reference proteome</keyword>